<reference evidence="2" key="1">
    <citation type="submission" date="2017-09" db="EMBL/GenBank/DDBJ databases">
        <title>Depth-based differentiation of microbial function through sediment-hosted aquifers and enrichment of novel symbionts in the deep terrestrial subsurface.</title>
        <authorList>
            <person name="Probst A.J."/>
            <person name="Ladd B."/>
            <person name="Jarett J.K."/>
            <person name="Geller-Mcgrath D.E."/>
            <person name="Sieber C.M.K."/>
            <person name="Emerson J.B."/>
            <person name="Anantharaman K."/>
            <person name="Thomas B.C."/>
            <person name="Malmstrom R."/>
            <person name="Stieglmeier M."/>
            <person name="Klingl A."/>
            <person name="Woyke T."/>
            <person name="Ryan C.M."/>
            <person name="Banfield J.F."/>
        </authorList>
    </citation>
    <scope>NUCLEOTIDE SEQUENCE [LARGE SCALE GENOMIC DNA]</scope>
</reference>
<protein>
    <submittedName>
        <fullName evidence="1">Uncharacterized protein</fullName>
    </submittedName>
</protein>
<sequence>MKIIFKPNIQLFIAFLIINAAGYKYENNPLGQHHLRREMVNVFSNFIKDDAKQIKLLTLIKNLPCSSDEYIRLVNLLFKAQDNDPFYNLTKTKLIKKEFIANIKKLEKSNTIKILYKQYCLTVKNYHDFNTRGKKELETVLKFFNLQPSNINITIQTHLNLLDSFQRGTNYNSSKIKIIAFSLNCDNNINWPTARHELMHVLLKNKYHNDLSKIKFSLPVGRGYLQDSTRVKFEENFIYAANLFFIPEQKKRNSNLKYFYDSGYTRIYEFYNLIDEYFIKHKRILSSTTMNNFIQKLNGK</sequence>
<accession>A0A2M7VE65</accession>
<dbReference type="EMBL" id="PFPO01000064">
    <property type="protein sequence ID" value="PIZ98794.1"/>
    <property type="molecule type" value="Genomic_DNA"/>
</dbReference>
<gene>
    <name evidence="1" type="ORF">COX77_03385</name>
</gene>
<dbReference type="Proteomes" id="UP000230405">
    <property type="component" value="Unassembled WGS sequence"/>
</dbReference>
<comment type="caution">
    <text evidence="1">The sequence shown here is derived from an EMBL/GenBank/DDBJ whole genome shotgun (WGS) entry which is preliminary data.</text>
</comment>
<proteinExistence type="predicted"/>
<dbReference type="AlphaFoldDB" id="A0A2M7VE65"/>
<name>A0A2M7VE65_9BACT</name>
<evidence type="ECO:0000313" key="1">
    <source>
        <dbReference type="EMBL" id="PIZ98794.1"/>
    </source>
</evidence>
<organism evidence="1 2">
    <name type="scientific">Candidatus Komeilibacteria bacterium CG_4_10_14_0_2_um_filter_37_10</name>
    <dbReference type="NCBI Taxonomy" id="1974470"/>
    <lineage>
        <taxon>Bacteria</taxon>
        <taxon>Candidatus Komeiliibacteriota</taxon>
    </lineage>
</organism>
<evidence type="ECO:0000313" key="2">
    <source>
        <dbReference type="Proteomes" id="UP000230405"/>
    </source>
</evidence>